<dbReference type="HOGENOM" id="CLU_1435919_0_0_1"/>
<gene>
    <name evidence="2" type="ORF">IscW_ISCW007228</name>
</gene>
<dbReference type="VEuPathDB" id="VectorBase:ISCI007228"/>
<dbReference type="EMBL" id="ABJB010772959">
    <property type="status" value="NOT_ANNOTATED_CDS"/>
    <property type="molecule type" value="Genomic_DNA"/>
</dbReference>
<proteinExistence type="predicted"/>
<dbReference type="GO" id="GO:0016020">
    <property type="term" value="C:membrane"/>
    <property type="evidence" value="ECO:0007669"/>
    <property type="project" value="InterPro"/>
</dbReference>
<dbReference type="InterPro" id="IPR000998">
    <property type="entry name" value="MAM_dom"/>
</dbReference>
<evidence type="ECO:0000259" key="1">
    <source>
        <dbReference type="PROSITE" id="PS50060"/>
    </source>
</evidence>
<dbReference type="Proteomes" id="UP000001555">
    <property type="component" value="Unassembled WGS sequence"/>
</dbReference>
<dbReference type="EMBL" id="DS805685">
    <property type="protein sequence ID" value="EEC10832.1"/>
    <property type="molecule type" value="Genomic_DNA"/>
</dbReference>
<protein>
    <recommendedName>
        <fullName evidence="1">MAM domain-containing protein</fullName>
    </recommendedName>
</protein>
<name>B7PW60_IXOSC</name>
<dbReference type="Gene3D" id="2.60.120.200">
    <property type="match status" value="1"/>
</dbReference>
<dbReference type="InParanoid" id="B7PW60"/>
<dbReference type="PROSITE" id="PS50060">
    <property type="entry name" value="MAM_2"/>
    <property type="match status" value="1"/>
</dbReference>
<dbReference type="EMBL" id="ABJB010691457">
    <property type="status" value="NOT_ANNOTATED_CDS"/>
    <property type="molecule type" value="Genomic_DNA"/>
</dbReference>
<accession>B7PW60</accession>
<reference evidence="3" key="2">
    <citation type="submission" date="2020-05" db="UniProtKB">
        <authorList>
            <consortium name="EnsemblMetazoa"/>
        </authorList>
    </citation>
    <scope>IDENTIFICATION</scope>
    <source>
        <strain evidence="3">wikel</strain>
    </source>
</reference>
<evidence type="ECO:0000313" key="2">
    <source>
        <dbReference type="EMBL" id="EEC10832.1"/>
    </source>
</evidence>
<dbReference type="PaxDb" id="6945-B7PW60"/>
<feature type="domain" description="MAM" evidence="1">
    <location>
        <begin position="11"/>
        <end position="119"/>
    </location>
</feature>
<reference evidence="2 4" key="1">
    <citation type="submission" date="2008-03" db="EMBL/GenBank/DDBJ databases">
        <title>Annotation of Ixodes scapularis.</title>
        <authorList>
            <consortium name="Ixodes scapularis Genome Project Consortium"/>
            <person name="Caler E."/>
            <person name="Hannick L.I."/>
            <person name="Bidwell S."/>
            <person name="Joardar V."/>
            <person name="Thiagarajan M."/>
            <person name="Amedeo P."/>
            <person name="Galinsky K.J."/>
            <person name="Schobel S."/>
            <person name="Inman J."/>
            <person name="Hostetler J."/>
            <person name="Miller J."/>
            <person name="Hammond M."/>
            <person name="Megy K."/>
            <person name="Lawson D."/>
            <person name="Kodira C."/>
            <person name="Sutton G."/>
            <person name="Meyer J."/>
            <person name="Hill C.A."/>
            <person name="Birren B."/>
            <person name="Nene V."/>
            <person name="Collins F."/>
            <person name="Alarcon-Chaidez F."/>
            <person name="Wikel S."/>
            <person name="Strausberg R."/>
        </authorList>
    </citation>
    <scope>NUCLEOTIDE SEQUENCE [LARGE SCALE GENOMIC DNA]</scope>
    <source>
        <strain evidence="4">Wikel</strain>
        <strain evidence="2">Wikel colony</strain>
    </source>
</reference>
<keyword evidence="4" id="KW-1185">Reference proteome</keyword>
<evidence type="ECO:0000313" key="3">
    <source>
        <dbReference type="EnsemblMetazoa" id="ISCW007228-PA"/>
    </source>
</evidence>
<dbReference type="Pfam" id="PF00629">
    <property type="entry name" value="MAM"/>
    <property type="match status" value="1"/>
</dbReference>
<dbReference type="AlphaFoldDB" id="B7PW60"/>
<dbReference type="EMBL" id="ABJB010746576">
    <property type="status" value="NOT_ANNOTATED_CDS"/>
    <property type="molecule type" value="Genomic_DNA"/>
</dbReference>
<dbReference type="VEuPathDB" id="VectorBase:ISCW007228"/>
<evidence type="ECO:0000313" key="4">
    <source>
        <dbReference type="Proteomes" id="UP000001555"/>
    </source>
</evidence>
<dbReference type="EMBL" id="ABJB010003646">
    <property type="status" value="NOT_ANNOTATED_CDS"/>
    <property type="molecule type" value="Genomic_DNA"/>
</dbReference>
<dbReference type="EnsemblMetazoa" id="ISCW007228-RA">
    <property type="protein sequence ID" value="ISCW007228-PA"/>
    <property type="gene ID" value="ISCW007228"/>
</dbReference>
<organism>
    <name type="scientific">Ixodes scapularis</name>
    <name type="common">Black-legged tick</name>
    <name type="synonym">Deer tick</name>
    <dbReference type="NCBI Taxonomy" id="6945"/>
    <lineage>
        <taxon>Eukaryota</taxon>
        <taxon>Metazoa</taxon>
        <taxon>Ecdysozoa</taxon>
        <taxon>Arthropoda</taxon>
        <taxon>Chelicerata</taxon>
        <taxon>Arachnida</taxon>
        <taxon>Acari</taxon>
        <taxon>Parasitiformes</taxon>
        <taxon>Ixodida</taxon>
        <taxon>Ixodoidea</taxon>
        <taxon>Ixodidae</taxon>
        <taxon>Ixodinae</taxon>
        <taxon>Ixodes</taxon>
    </lineage>
</organism>
<sequence length="189" mass="20961">MIVKNRGSLYLTSPMVPRQAQPVCATLRYHFFGGLGAYIRVSLLTDWGDGTPGSVKTTPFIYQLDRASVDRWFTVRRTLDMRSKSNEVVFRVNVGAGEGYPLSSFGIDDVQLDPEPCRPLLECDFEEDFCGYVNDFTRRGVQWLVGTGRVAVPKLSPKIPPPHNPSAEASGGEYDSFALLVQSILKIAI</sequence>
<dbReference type="SUPFAM" id="SSF49899">
    <property type="entry name" value="Concanavalin A-like lectins/glucanases"/>
    <property type="match status" value="1"/>
</dbReference>
<dbReference type="InterPro" id="IPR013320">
    <property type="entry name" value="ConA-like_dom_sf"/>
</dbReference>